<dbReference type="SMART" id="SM00028">
    <property type="entry name" value="TPR"/>
    <property type="match status" value="7"/>
</dbReference>
<dbReference type="CDD" id="cd02440">
    <property type="entry name" value="AdoMet_MTases"/>
    <property type="match status" value="1"/>
</dbReference>
<evidence type="ECO:0000313" key="5">
    <source>
        <dbReference type="EMBL" id="MBN7797874.1"/>
    </source>
</evidence>
<keyword evidence="2 3" id="KW-0802">TPR repeat</keyword>
<feature type="repeat" description="TPR" evidence="3">
    <location>
        <begin position="197"/>
        <end position="230"/>
    </location>
</feature>
<evidence type="ECO:0000259" key="4">
    <source>
        <dbReference type="Pfam" id="PF08241"/>
    </source>
</evidence>
<dbReference type="Gene3D" id="3.40.50.150">
    <property type="entry name" value="Vaccinia Virus protein VP39"/>
    <property type="match status" value="1"/>
</dbReference>
<keyword evidence="6" id="KW-1185">Reference proteome</keyword>
<dbReference type="EMBL" id="JAFKCZ010000010">
    <property type="protein sequence ID" value="MBN7797874.1"/>
    <property type="molecule type" value="Genomic_DNA"/>
</dbReference>
<name>A0A939DGX4_9GAMM</name>
<dbReference type="GO" id="GO:0008757">
    <property type="term" value="F:S-adenosylmethionine-dependent methyltransferase activity"/>
    <property type="evidence" value="ECO:0007669"/>
    <property type="project" value="InterPro"/>
</dbReference>
<dbReference type="InterPro" id="IPR019734">
    <property type="entry name" value="TPR_rpt"/>
</dbReference>
<dbReference type="Pfam" id="PF08241">
    <property type="entry name" value="Methyltransf_11"/>
    <property type="match status" value="1"/>
</dbReference>
<proteinExistence type="predicted"/>
<dbReference type="Pfam" id="PF13432">
    <property type="entry name" value="TPR_16"/>
    <property type="match status" value="1"/>
</dbReference>
<comment type="caution">
    <text evidence="5">The sequence shown here is derived from an EMBL/GenBank/DDBJ whole genome shotgun (WGS) entry which is preliminary data.</text>
</comment>
<sequence length="522" mass="57644">MARQHNPAADRDLARAEALAKGGQVDTAKRLYEQIIARYPQNKKARKALSALQARDGAALTRQDFERVLRLASGGKLDAACAEATKLAKRHPDQPALLNLLGVLRTRQGKPEQAVEHYRRALALQPDFSDALNNLAAVYNDLGHTREAEACYQHLLQMTPRDPEAWYNLGNNQRKLGQFDNALKSYRNAVQLRPFFAEAHYNLGNTHVDLGQPDQALECYQDALGIRDDFHRCRHSLGNAYLSMGRHTRAAACFKRLADDNPRDIDALLGLANAENAIGQVTAAAENYKRALELDPGCATARHHFNALRHKRSDRAPEEYVRGMFDNYAAGFEQHLTEGLGYGAPAQLRRLCEQLDMGAAPGGRAIDLGCGTGLAGQAFGDLAESIVGVDLSPRMLREAKKKDVYAELVTGDILKVLKERDESWDLAVSCDTLVYLGDLHPLFRNLAPRMAANGRVLLTTEHLEQGDFDLLPSGRYAHSRDYVAAAATAAGLELLHFETTQLRKERGEWLTGGLYCFAKPAA</sequence>
<feature type="domain" description="Methyltransferase type 11" evidence="4">
    <location>
        <begin position="367"/>
        <end position="457"/>
    </location>
</feature>
<feature type="repeat" description="TPR" evidence="3">
    <location>
        <begin position="231"/>
        <end position="264"/>
    </location>
</feature>
<dbReference type="InterPro" id="IPR013216">
    <property type="entry name" value="Methyltransf_11"/>
</dbReference>
<dbReference type="InterPro" id="IPR029063">
    <property type="entry name" value="SAM-dependent_MTases_sf"/>
</dbReference>
<dbReference type="PROSITE" id="PS50005">
    <property type="entry name" value="TPR"/>
    <property type="match status" value="6"/>
</dbReference>
<dbReference type="PANTHER" id="PTHR44858:SF1">
    <property type="entry name" value="UDP-N-ACETYLGLUCOSAMINE--PEPTIDE N-ACETYLGLUCOSAMINYLTRANSFERASE SPINDLY-RELATED"/>
    <property type="match status" value="1"/>
</dbReference>
<feature type="repeat" description="TPR" evidence="3">
    <location>
        <begin position="95"/>
        <end position="128"/>
    </location>
</feature>
<dbReference type="Pfam" id="PF14559">
    <property type="entry name" value="TPR_19"/>
    <property type="match status" value="1"/>
</dbReference>
<dbReference type="InterPro" id="IPR011990">
    <property type="entry name" value="TPR-like_helical_dom_sf"/>
</dbReference>
<dbReference type="RefSeq" id="WP_206561318.1">
    <property type="nucleotide sequence ID" value="NZ_JAFKCZ010000010.1"/>
</dbReference>
<dbReference type="SUPFAM" id="SSF48452">
    <property type="entry name" value="TPR-like"/>
    <property type="match status" value="1"/>
</dbReference>
<gene>
    <name evidence="5" type="ORF">JYP50_14790</name>
</gene>
<dbReference type="Gene3D" id="1.25.40.10">
    <property type="entry name" value="Tetratricopeptide repeat domain"/>
    <property type="match status" value="3"/>
</dbReference>
<evidence type="ECO:0000256" key="1">
    <source>
        <dbReference type="ARBA" id="ARBA00022737"/>
    </source>
</evidence>
<evidence type="ECO:0000256" key="3">
    <source>
        <dbReference type="PROSITE-ProRule" id="PRU00339"/>
    </source>
</evidence>
<evidence type="ECO:0000313" key="6">
    <source>
        <dbReference type="Proteomes" id="UP000664303"/>
    </source>
</evidence>
<evidence type="ECO:0000256" key="2">
    <source>
        <dbReference type="ARBA" id="ARBA00022803"/>
    </source>
</evidence>
<dbReference type="PROSITE" id="PS50293">
    <property type="entry name" value="TPR_REGION"/>
    <property type="match status" value="2"/>
</dbReference>
<feature type="repeat" description="TPR" evidence="3">
    <location>
        <begin position="163"/>
        <end position="196"/>
    </location>
</feature>
<dbReference type="Proteomes" id="UP000664303">
    <property type="component" value="Unassembled WGS sequence"/>
</dbReference>
<dbReference type="InterPro" id="IPR050498">
    <property type="entry name" value="Ycf3"/>
</dbReference>
<dbReference type="SUPFAM" id="SSF53335">
    <property type="entry name" value="S-adenosyl-L-methionine-dependent methyltransferases"/>
    <property type="match status" value="1"/>
</dbReference>
<accession>A0A939DGX4</accession>
<keyword evidence="1" id="KW-0677">Repeat</keyword>
<dbReference type="Pfam" id="PF13174">
    <property type="entry name" value="TPR_6"/>
    <property type="match status" value="1"/>
</dbReference>
<organism evidence="5 6">
    <name type="scientific">Parahaliea mediterranea</name>
    <dbReference type="NCBI Taxonomy" id="651086"/>
    <lineage>
        <taxon>Bacteria</taxon>
        <taxon>Pseudomonadati</taxon>
        <taxon>Pseudomonadota</taxon>
        <taxon>Gammaproteobacteria</taxon>
        <taxon>Cellvibrionales</taxon>
        <taxon>Halieaceae</taxon>
        <taxon>Parahaliea</taxon>
    </lineage>
</organism>
<dbReference type="PANTHER" id="PTHR44858">
    <property type="entry name" value="TETRATRICOPEPTIDE REPEAT PROTEIN 6"/>
    <property type="match status" value="1"/>
</dbReference>
<protein>
    <submittedName>
        <fullName evidence="5">Tetratricopeptide repeat protein</fullName>
    </submittedName>
</protein>
<feature type="repeat" description="TPR" evidence="3">
    <location>
        <begin position="265"/>
        <end position="298"/>
    </location>
</feature>
<dbReference type="AlphaFoldDB" id="A0A939DGX4"/>
<dbReference type="Pfam" id="PF13414">
    <property type="entry name" value="TPR_11"/>
    <property type="match status" value="1"/>
</dbReference>
<feature type="repeat" description="TPR" evidence="3">
    <location>
        <begin position="129"/>
        <end position="162"/>
    </location>
</feature>
<reference evidence="5" key="1">
    <citation type="submission" date="2021-02" db="EMBL/GenBank/DDBJ databases">
        <title>PHA producing bacteria isolated from coastal sediment in Guangdong, Shenzhen.</title>
        <authorList>
            <person name="Zheng W."/>
            <person name="Yu S."/>
            <person name="Huang Y."/>
        </authorList>
    </citation>
    <scope>NUCLEOTIDE SEQUENCE</scope>
    <source>
        <strain evidence="5">TN14-10</strain>
    </source>
</reference>